<reference evidence="2" key="1">
    <citation type="submission" date="2021-10" db="EMBL/GenBank/DDBJ databases">
        <title>The diversity and Nitrogen Metabolism of Culturable Nitrate-Utilizing Bacteria Within the Oxygen Minimum Zone of the Changjiang (Yangtze River)Estuary.</title>
        <authorList>
            <person name="Zhang D."/>
            <person name="Zheng J."/>
            <person name="Liu S."/>
            <person name="He W."/>
        </authorList>
    </citation>
    <scope>NUCLEOTIDE SEQUENCE</scope>
    <source>
        <strain evidence="2">FXH-223</strain>
    </source>
</reference>
<dbReference type="Proteomes" id="UP001108027">
    <property type="component" value="Unassembled WGS sequence"/>
</dbReference>
<keyword evidence="3" id="KW-1185">Reference proteome</keyword>
<protein>
    <recommendedName>
        <fullName evidence="4">Lipoprotein</fullName>
    </recommendedName>
</protein>
<feature type="chain" id="PRO_5040416027" description="Lipoprotein" evidence="1">
    <location>
        <begin position="23"/>
        <end position="186"/>
    </location>
</feature>
<sequence>MKKIILLMVMVALSGCMGSVKSGSETRLDTPLVIRDFNDVSDDYAARPTFVSVVERHQSGKMLSIKVDLFGADSHLYIPEEAVPSLLPMVDKYLEWEAMASERGDQLDKEIGSVSGWGAFKLKLHFFSGNVDRHYLVIRQCAFTCMGAESEDAFYFDRKGAEDLRRLLVQLGDGSLQTLNTDEVYQ</sequence>
<accession>A0A9Q3UNN8</accession>
<gene>
    <name evidence="2" type="ORF">LL252_10845</name>
</gene>
<feature type="signal peptide" evidence="1">
    <location>
        <begin position="1"/>
        <end position="22"/>
    </location>
</feature>
<evidence type="ECO:0008006" key="4">
    <source>
        <dbReference type="Google" id="ProtNLM"/>
    </source>
</evidence>
<organism evidence="2 3">
    <name type="scientific">Alloalcanivorax marinus</name>
    <dbReference type="NCBI Taxonomy" id="1177169"/>
    <lineage>
        <taxon>Bacteria</taxon>
        <taxon>Pseudomonadati</taxon>
        <taxon>Pseudomonadota</taxon>
        <taxon>Gammaproteobacteria</taxon>
        <taxon>Oceanospirillales</taxon>
        <taxon>Alcanivoracaceae</taxon>
        <taxon>Alloalcanivorax</taxon>
    </lineage>
</organism>
<keyword evidence="1" id="KW-0732">Signal</keyword>
<dbReference type="RefSeq" id="WP_228234017.1">
    <property type="nucleotide sequence ID" value="NZ_ARXL01000067.1"/>
</dbReference>
<evidence type="ECO:0000313" key="2">
    <source>
        <dbReference type="EMBL" id="MCC4309068.1"/>
    </source>
</evidence>
<evidence type="ECO:0000256" key="1">
    <source>
        <dbReference type="SAM" id="SignalP"/>
    </source>
</evidence>
<name>A0A9Q3UNN8_9GAMM</name>
<dbReference type="EMBL" id="JAJGNA010000011">
    <property type="protein sequence ID" value="MCC4309068.1"/>
    <property type="molecule type" value="Genomic_DNA"/>
</dbReference>
<evidence type="ECO:0000313" key="3">
    <source>
        <dbReference type="Proteomes" id="UP001108027"/>
    </source>
</evidence>
<proteinExistence type="predicted"/>
<dbReference type="AlphaFoldDB" id="A0A9Q3UNN8"/>
<dbReference type="PROSITE" id="PS51257">
    <property type="entry name" value="PROKAR_LIPOPROTEIN"/>
    <property type="match status" value="1"/>
</dbReference>
<comment type="caution">
    <text evidence="2">The sequence shown here is derived from an EMBL/GenBank/DDBJ whole genome shotgun (WGS) entry which is preliminary data.</text>
</comment>